<organism evidence="1 2">
    <name type="scientific">Streptomyces polygonati</name>
    <dbReference type="NCBI Taxonomy" id="1617087"/>
    <lineage>
        <taxon>Bacteria</taxon>
        <taxon>Bacillati</taxon>
        <taxon>Actinomycetota</taxon>
        <taxon>Actinomycetes</taxon>
        <taxon>Kitasatosporales</taxon>
        <taxon>Streptomycetaceae</taxon>
        <taxon>Streptomyces</taxon>
    </lineage>
</organism>
<name>A0ABV8HQI2_9ACTN</name>
<accession>A0ABV8HQI2</accession>
<protein>
    <recommendedName>
        <fullName evidence="3">VWA domain-containing protein</fullName>
    </recommendedName>
</protein>
<evidence type="ECO:0000313" key="1">
    <source>
        <dbReference type="EMBL" id="MFC4033433.1"/>
    </source>
</evidence>
<evidence type="ECO:0008006" key="3">
    <source>
        <dbReference type="Google" id="ProtNLM"/>
    </source>
</evidence>
<gene>
    <name evidence="1" type="ORF">ACFO3J_18385</name>
</gene>
<keyword evidence="2" id="KW-1185">Reference proteome</keyword>
<dbReference type="RefSeq" id="WP_386430528.1">
    <property type="nucleotide sequence ID" value="NZ_JBHSBB010000013.1"/>
</dbReference>
<sequence length="268" mass="28734">MSSRYPGCVLLLIDQSASMGNPIAGDSAGTSRATALAAAADQLLDELVQRCLDKSGRVMPWCDIAAIGYGGHGVRSMLQRPSRELDAGSDPAGVFVSTAVLDSYAETTAAAHDPLAPARHWIRPLSDGITPMSEAFTVTVALVRRWVAAHPDSFPPVVLHITDAQFNTADPTDQVTELTRLRTSDGAVLLFNLHMSGNTADMIEYPSRPPRIEDEFGRWLYAVSSTIPPQLAESSLFPLEPGARGFVLNGGAASLLRFFMWGTPGRVI</sequence>
<dbReference type="SUPFAM" id="SSF53300">
    <property type="entry name" value="vWA-like"/>
    <property type="match status" value="1"/>
</dbReference>
<dbReference type="EMBL" id="JBHSBB010000013">
    <property type="protein sequence ID" value="MFC4033433.1"/>
    <property type="molecule type" value="Genomic_DNA"/>
</dbReference>
<proteinExistence type="predicted"/>
<evidence type="ECO:0000313" key="2">
    <source>
        <dbReference type="Proteomes" id="UP001595765"/>
    </source>
</evidence>
<comment type="caution">
    <text evidence="1">The sequence shown here is derived from an EMBL/GenBank/DDBJ whole genome shotgun (WGS) entry which is preliminary data.</text>
</comment>
<dbReference type="InterPro" id="IPR036465">
    <property type="entry name" value="vWFA_dom_sf"/>
</dbReference>
<dbReference type="Proteomes" id="UP001595765">
    <property type="component" value="Unassembled WGS sequence"/>
</dbReference>
<reference evidence="2" key="1">
    <citation type="journal article" date="2019" name="Int. J. Syst. Evol. Microbiol.">
        <title>The Global Catalogue of Microorganisms (GCM) 10K type strain sequencing project: providing services to taxonomists for standard genome sequencing and annotation.</title>
        <authorList>
            <consortium name="The Broad Institute Genomics Platform"/>
            <consortium name="The Broad Institute Genome Sequencing Center for Infectious Disease"/>
            <person name="Wu L."/>
            <person name="Ma J."/>
        </authorList>
    </citation>
    <scope>NUCLEOTIDE SEQUENCE [LARGE SCALE GENOMIC DNA]</scope>
    <source>
        <strain evidence="2">CGMCC 4.7237</strain>
    </source>
</reference>